<dbReference type="InterPro" id="IPR044068">
    <property type="entry name" value="CB"/>
</dbReference>
<evidence type="ECO:0000256" key="1">
    <source>
        <dbReference type="ARBA" id="ARBA00004496"/>
    </source>
</evidence>
<keyword evidence="7 9" id="KW-0233">DNA recombination</keyword>
<dbReference type="HAMAP" id="MF_01808">
    <property type="entry name" value="Recomb_XerC_XerD"/>
    <property type="match status" value="1"/>
</dbReference>
<evidence type="ECO:0000313" key="13">
    <source>
        <dbReference type="Proteomes" id="UP001057481"/>
    </source>
</evidence>
<evidence type="ECO:0000256" key="5">
    <source>
        <dbReference type="ARBA" id="ARBA00022908"/>
    </source>
</evidence>
<dbReference type="InterPro" id="IPR013762">
    <property type="entry name" value="Integrase-like_cat_sf"/>
</dbReference>
<dbReference type="PANTHER" id="PTHR30349">
    <property type="entry name" value="PHAGE INTEGRASE-RELATED"/>
    <property type="match status" value="1"/>
</dbReference>
<name>A0ABT0VGP2_9LACO</name>
<evidence type="ECO:0000256" key="4">
    <source>
        <dbReference type="ARBA" id="ARBA00022829"/>
    </source>
</evidence>
<keyword evidence="4 9" id="KW-0159">Chromosome partition</keyword>
<dbReference type="InterPro" id="IPR002104">
    <property type="entry name" value="Integrase_catalytic"/>
</dbReference>
<dbReference type="Proteomes" id="UP001057481">
    <property type="component" value="Unassembled WGS sequence"/>
</dbReference>
<dbReference type="InterPro" id="IPR023009">
    <property type="entry name" value="Tyrosine_recombinase_XerC/XerD"/>
</dbReference>
<evidence type="ECO:0000256" key="2">
    <source>
        <dbReference type="ARBA" id="ARBA00022490"/>
    </source>
</evidence>
<feature type="active site" description="O-(3'-phospho-DNA)-tyrosine intermediate" evidence="9">
    <location>
        <position position="279"/>
    </location>
</feature>
<gene>
    <name evidence="9" type="primary">xerC</name>
    <name evidence="12" type="ORF">KAK10_01340</name>
</gene>
<comment type="subcellular location">
    <subcellularLocation>
        <location evidence="1 9">Cytoplasm</location>
    </subcellularLocation>
</comment>
<dbReference type="InterPro" id="IPR011010">
    <property type="entry name" value="DNA_brk_join_enz"/>
</dbReference>
<feature type="active site" evidence="9">
    <location>
        <position position="270"/>
    </location>
</feature>
<dbReference type="PANTHER" id="PTHR30349:SF77">
    <property type="entry name" value="TYROSINE RECOMBINASE XERC"/>
    <property type="match status" value="1"/>
</dbReference>
<evidence type="ECO:0000256" key="3">
    <source>
        <dbReference type="ARBA" id="ARBA00022618"/>
    </source>
</evidence>
<comment type="function">
    <text evidence="9">Site-specific tyrosine recombinase, which acts by catalyzing the cutting and rejoining of the recombining DNA molecules. The XerC-XerD complex is essential to convert dimers of the bacterial chromosome into monomers to permit their segregation at cell division. It also contributes to the segregational stability of plasmids.</text>
</comment>
<dbReference type="CDD" id="cd00798">
    <property type="entry name" value="INT_XerDC_C"/>
    <property type="match status" value="1"/>
</dbReference>
<keyword evidence="3 9" id="KW-0132">Cell division</keyword>
<proteinExistence type="inferred from homology"/>
<feature type="active site" evidence="9">
    <location>
        <position position="244"/>
    </location>
</feature>
<comment type="similarity">
    <text evidence="9">Belongs to the 'phage' integrase family. XerC subfamily.</text>
</comment>
<feature type="active site" evidence="9">
    <location>
        <position position="247"/>
    </location>
</feature>
<evidence type="ECO:0000256" key="9">
    <source>
        <dbReference type="HAMAP-Rule" id="MF_01808"/>
    </source>
</evidence>
<evidence type="ECO:0000256" key="7">
    <source>
        <dbReference type="ARBA" id="ARBA00023172"/>
    </source>
</evidence>
<evidence type="ECO:0000313" key="12">
    <source>
        <dbReference type="EMBL" id="MCM2436579.1"/>
    </source>
</evidence>
<dbReference type="SUPFAM" id="SSF56349">
    <property type="entry name" value="DNA breaking-rejoining enzymes"/>
    <property type="match status" value="1"/>
</dbReference>
<dbReference type="Pfam" id="PF00589">
    <property type="entry name" value="Phage_integrase"/>
    <property type="match status" value="1"/>
</dbReference>
<feature type="active site" evidence="9">
    <location>
        <position position="147"/>
    </location>
</feature>
<keyword evidence="5 9" id="KW-0229">DNA integration</keyword>
<dbReference type="InterPro" id="IPR010998">
    <property type="entry name" value="Integrase_recombinase_N"/>
</dbReference>
<comment type="subunit">
    <text evidence="9">Forms a cyclic heterotetrameric complex composed of two molecules of XerC and two molecules of XerD.</text>
</comment>
<evidence type="ECO:0000256" key="6">
    <source>
        <dbReference type="ARBA" id="ARBA00023125"/>
    </source>
</evidence>
<dbReference type="PROSITE" id="PS51898">
    <property type="entry name" value="TYR_RECOMBINASE"/>
    <property type="match status" value="1"/>
</dbReference>
<comment type="caution">
    <text evidence="12">The sequence shown here is derived from an EMBL/GenBank/DDBJ whole genome shotgun (WGS) entry which is preliminary data.</text>
</comment>
<evidence type="ECO:0000259" key="11">
    <source>
        <dbReference type="PROSITE" id="PS51900"/>
    </source>
</evidence>
<feature type="active site" evidence="9">
    <location>
        <position position="171"/>
    </location>
</feature>
<sequence>MQVLDELNLFMQYLRDERQYSLATTAAYQKDITLFKNSNQEVTSWHQVNEIIIRKWLTNLFDRQLARTTINRKLSALRSFYQFMLDNDIVATNPFAEIKIKNHPDKLPHYFRSKELDVLFATVYHQDKKFKLRNIALLELFYGTGMRVSEVAGLQIKHIDFAQAKVHVYGKGGKERFVPLGRYASNALKSYLNNLRPQMVSKIDGKNPYVFLNHLGNPLTTAGIEYILRQLMKQTGLPNEMHPHMLRHTFATDLLNNGADLRSVQELLGHANLRTTQIYTHVSKEQLQSNYRKYFKRATPEQR</sequence>
<dbReference type="EMBL" id="JAGMVS010000037">
    <property type="protein sequence ID" value="MCM2436579.1"/>
    <property type="molecule type" value="Genomic_DNA"/>
</dbReference>
<dbReference type="PROSITE" id="PS51900">
    <property type="entry name" value="CB"/>
    <property type="match status" value="1"/>
</dbReference>
<reference evidence="12" key="1">
    <citation type="submission" date="2021-04" db="EMBL/GenBank/DDBJ databases">
        <title>Taxonomic assessment of Weissella genus.</title>
        <authorList>
            <person name="Fanelli F."/>
            <person name="Chieffi D."/>
            <person name="Dell'Aquila A."/>
            <person name="Gyu-Sung C."/>
            <person name="Franz C.M.A.P."/>
            <person name="Fusco V."/>
        </authorList>
    </citation>
    <scope>NUCLEOTIDE SEQUENCE</scope>
    <source>
        <strain evidence="12">LMG 25373</strain>
    </source>
</reference>
<dbReference type="InterPro" id="IPR050090">
    <property type="entry name" value="Tyrosine_recombinase_XerCD"/>
</dbReference>
<dbReference type="Gene3D" id="1.10.150.130">
    <property type="match status" value="1"/>
</dbReference>
<evidence type="ECO:0000259" key="10">
    <source>
        <dbReference type="PROSITE" id="PS51898"/>
    </source>
</evidence>
<feature type="domain" description="Tyr recombinase" evidence="10">
    <location>
        <begin position="106"/>
        <end position="292"/>
    </location>
</feature>
<dbReference type="InterPro" id="IPR004107">
    <property type="entry name" value="Integrase_SAM-like_N"/>
</dbReference>
<keyword evidence="13" id="KW-1185">Reference proteome</keyword>
<accession>A0ABT0VGP2</accession>
<evidence type="ECO:0000256" key="8">
    <source>
        <dbReference type="ARBA" id="ARBA00023306"/>
    </source>
</evidence>
<dbReference type="Gene3D" id="1.10.443.10">
    <property type="entry name" value="Intergrase catalytic core"/>
    <property type="match status" value="1"/>
</dbReference>
<dbReference type="Pfam" id="PF02899">
    <property type="entry name" value="Phage_int_SAM_1"/>
    <property type="match status" value="1"/>
</dbReference>
<feature type="domain" description="Core-binding (CB)" evidence="11">
    <location>
        <begin position="1"/>
        <end position="85"/>
    </location>
</feature>
<keyword evidence="8 9" id="KW-0131">Cell cycle</keyword>
<keyword evidence="6 9" id="KW-0238">DNA-binding</keyword>
<organism evidence="12 13">
    <name type="scientific">Periweissella beninensis</name>
    <dbReference type="NCBI Taxonomy" id="504936"/>
    <lineage>
        <taxon>Bacteria</taxon>
        <taxon>Bacillati</taxon>
        <taxon>Bacillota</taxon>
        <taxon>Bacilli</taxon>
        <taxon>Lactobacillales</taxon>
        <taxon>Lactobacillaceae</taxon>
        <taxon>Periweissella</taxon>
    </lineage>
</organism>
<keyword evidence="2 9" id="KW-0963">Cytoplasm</keyword>
<protein>
    <recommendedName>
        <fullName evidence="9">Tyrosine recombinase XerC</fullName>
    </recommendedName>
</protein>